<protein>
    <submittedName>
        <fullName evidence="1">Uncharacterized protein</fullName>
    </submittedName>
</protein>
<dbReference type="EMBL" id="JAWDGP010003532">
    <property type="protein sequence ID" value="KAK3773494.1"/>
    <property type="molecule type" value="Genomic_DNA"/>
</dbReference>
<comment type="caution">
    <text evidence="1">The sequence shown here is derived from an EMBL/GenBank/DDBJ whole genome shotgun (WGS) entry which is preliminary data.</text>
</comment>
<keyword evidence="2" id="KW-1185">Reference proteome</keyword>
<evidence type="ECO:0000313" key="1">
    <source>
        <dbReference type="EMBL" id="KAK3773494.1"/>
    </source>
</evidence>
<accession>A0AAE0ZQ64</accession>
<organism evidence="1 2">
    <name type="scientific">Elysia crispata</name>
    <name type="common">lettuce slug</name>
    <dbReference type="NCBI Taxonomy" id="231223"/>
    <lineage>
        <taxon>Eukaryota</taxon>
        <taxon>Metazoa</taxon>
        <taxon>Spiralia</taxon>
        <taxon>Lophotrochozoa</taxon>
        <taxon>Mollusca</taxon>
        <taxon>Gastropoda</taxon>
        <taxon>Heterobranchia</taxon>
        <taxon>Euthyneura</taxon>
        <taxon>Panpulmonata</taxon>
        <taxon>Sacoglossa</taxon>
        <taxon>Placobranchoidea</taxon>
        <taxon>Plakobranchidae</taxon>
        <taxon>Elysia</taxon>
    </lineage>
</organism>
<sequence>MSMAEETWRGRCRDWSRWSGSQCWVGMVGDGRYAIFLRDDSQKTVYTLKAQVLYTLPSLVLFLDFVLSRRSAPGNPG</sequence>
<name>A0AAE0ZQ64_9GAST</name>
<gene>
    <name evidence="1" type="ORF">RRG08_009266</name>
</gene>
<proteinExistence type="predicted"/>
<dbReference type="Proteomes" id="UP001283361">
    <property type="component" value="Unassembled WGS sequence"/>
</dbReference>
<reference evidence="1" key="1">
    <citation type="journal article" date="2023" name="G3 (Bethesda)">
        <title>A reference genome for the long-term kleptoplast-retaining sea slug Elysia crispata morphotype clarki.</title>
        <authorList>
            <person name="Eastman K.E."/>
            <person name="Pendleton A.L."/>
            <person name="Shaikh M.A."/>
            <person name="Suttiyut T."/>
            <person name="Ogas R."/>
            <person name="Tomko P."/>
            <person name="Gavelis G."/>
            <person name="Widhalm J.R."/>
            <person name="Wisecaver J.H."/>
        </authorList>
    </citation>
    <scope>NUCLEOTIDE SEQUENCE</scope>
    <source>
        <strain evidence="1">ECLA1</strain>
    </source>
</reference>
<evidence type="ECO:0000313" key="2">
    <source>
        <dbReference type="Proteomes" id="UP001283361"/>
    </source>
</evidence>
<dbReference type="AlphaFoldDB" id="A0AAE0ZQ64"/>